<dbReference type="PROSITE" id="PS51904">
    <property type="entry name" value="GLYCOSYL_HYDROL_F25_2"/>
    <property type="match status" value="1"/>
</dbReference>
<dbReference type="PANTHER" id="PTHR34135:SF2">
    <property type="entry name" value="LYSOZYME"/>
    <property type="match status" value="1"/>
</dbReference>
<dbReference type="Gene3D" id="3.20.20.80">
    <property type="entry name" value="Glycosidases"/>
    <property type="match status" value="1"/>
</dbReference>
<dbReference type="STRING" id="1620.IV67_GL001565"/>
<dbReference type="InterPro" id="IPR018077">
    <property type="entry name" value="Glyco_hydro_fam25_subgr"/>
</dbReference>
<evidence type="ECO:0000256" key="1">
    <source>
        <dbReference type="ARBA" id="ARBA00010646"/>
    </source>
</evidence>
<accession>A0A0R2JTA2</accession>
<organism evidence="4 5">
    <name type="scientific">Weissella minor</name>
    <dbReference type="NCBI Taxonomy" id="1620"/>
    <lineage>
        <taxon>Bacteria</taxon>
        <taxon>Bacillati</taxon>
        <taxon>Bacillota</taxon>
        <taxon>Bacilli</taxon>
        <taxon>Lactobacillales</taxon>
        <taxon>Lactobacillaceae</taxon>
        <taxon>Weissella</taxon>
    </lineage>
</organism>
<evidence type="ECO:0000256" key="2">
    <source>
        <dbReference type="ARBA" id="ARBA00022801"/>
    </source>
</evidence>
<dbReference type="RefSeq" id="WP_057786618.1">
    <property type="nucleotide sequence ID" value="NZ_JQCD01000018.1"/>
</dbReference>
<dbReference type="AlphaFoldDB" id="A0A0R2JTA2"/>
<dbReference type="PANTHER" id="PTHR34135">
    <property type="entry name" value="LYSOZYME"/>
    <property type="match status" value="1"/>
</dbReference>
<reference evidence="4 5" key="1">
    <citation type="journal article" date="2015" name="Genome Announc.">
        <title>Expanding the biotechnology potential of lactobacilli through comparative genomics of 213 strains and associated genera.</title>
        <authorList>
            <person name="Sun Z."/>
            <person name="Harris H.M."/>
            <person name="McCann A."/>
            <person name="Guo C."/>
            <person name="Argimon S."/>
            <person name="Zhang W."/>
            <person name="Yang X."/>
            <person name="Jeffery I.B."/>
            <person name="Cooney J.C."/>
            <person name="Kagawa T.F."/>
            <person name="Liu W."/>
            <person name="Song Y."/>
            <person name="Salvetti E."/>
            <person name="Wrobel A."/>
            <person name="Rasinkangas P."/>
            <person name="Parkhill J."/>
            <person name="Rea M.C."/>
            <person name="O'Sullivan O."/>
            <person name="Ritari J."/>
            <person name="Douillard F.P."/>
            <person name="Paul Ross R."/>
            <person name="Yang R."/>
            <person name="Briner A.E."/>
            <person name="Felis G.E."/>
            <person name="de Vos W.M."/>
            <person name="Barrangou R."/>
            <person name="Klaenhammer T.R."/>
            <person name="Caufield P.W."/>
            <person name="Cui Y."/>
            <person name="Zhang H."/>
            <person name="O'Toole P.W."/>
        </authorList>
    </citation>
    <scope>NUCLEOTIDE SEQUENCE [LARGE SCALE GENOMIC DNA]</scope>
    <source>
        <strain evidence="4 5">DSM 20014</strain>
    </source>
</reference>
<evidence type="ECO:0008006" key="6">
    <source>
        <dbReference type="Google" id="ProtNLM"/>
    </source>
</evidence>
<dbReference type="InterPro" id="IPR017853">
    <property type="entry name" value="GH"/>
</dbReference>
<dbReference type="PATRIC" id="fig|1620.3.peg.1600"/>
<dbReference type="Pfam" id="PF01183">
    <property type="entry name" value="Glyco_hydro_25"/>
    <property type="match status" value="1"/>
</dbReference>
<comment type="similarity">
    <text evidence="1">Belongs to the glycosyl hydrolase 25 family.</text>
</comment>
<sequence length="293" mass="32944">MAQIKMYGVDVSSYQPGDINYIKSLYNAGVRFLFSKATEGTGYVNPNFGNQILNADKIGMLTAAYHFARFGCNESQAVKEGDFAVNTAKGILLPGSIIALDYEADASSSKSANTTAAKTFMRVIKNRGYVPMIYSYKPYFDKYIDLNSVIKEFGECVWIAGYPAPGSSTPNFNYFPSEPGVQIWQFDDNWKKLGVDGNVLIGEWLEKTVQANNKKESKTMKRFKEGDKVRLTDKATTSAFGTKFSDASKGTWGIVTRETPKKKSKSEYYYQVVMHYQNDMTIWNVLQQDLQNK</sequence>
<evidence type="ECO:0000313" key="4">
    <source>
        <dbReference type="EMBL" id="KRN77508.1"/>
    </source>
</evidence>
<dbReference type="OrthoDB" id="2148094at2"/>
<dbReference type="InterPro" id="IPR002053">
    <property type="entry name" value="Glyco_hydro_25"/>
</dbReference>
<proteinExistence type="inferred from homology"/>
<dbReference type="EMBL" id="JQCD01000018">
    <property type="protein sequence ID" value="KRN77508.1"/>
    <property type="molecule type" value="Genomic_DNA"/>
</dbReference>
<dbReference type="GO" id="GO:0009253">
    <property type="term" value="P:peptidoglycan catabolic process"/>
    <property type="evidence" value="ECO:0007669"/>
    <property type="project" value="InterPro"/>
</dbReference>
<keyword evidence="5" id="KW-1185">Reference proteome</keyword>
<comment type="caution">
    <text evidence="4">The sequence shown here is derived from an EMBL/GenBank/DDBJ whole genome shotgun (WGS) entry which is preliminary data.</text>
</comment>
<dbReference type="GO" id="GO:0003796">
    <property type="term" value="F:lysozyme activity"/>
    <property type="evidence" value="ECO:0007669"/>
    <property type="project" value="InterPro"/>
</dbReference>
<dbReference type="GO" id="GO:0016998">
    <property type="term" value="P:cell wall macromolecule catabolic process"/>
    <property type="evidence" value="ECO:0007669"/>
    <property type="project" value="InterPro"/>
</dbReference>
<keyword evidence="2" id="KW-0378">Hydrolase</keyword>
<protein>
    <recommendedName>
        <fullName evidence="6">Lysozyme</fullName>
    </recommendedName>
</protein>
<evidence type="ECO:0000256" key="3">
    <source>
        <dbReference type="ARBA" id="ARBA00023295"/>
    </source>
</evidence>
<dbReference type="GO" id="GO:0016052">
    <property type="term" value="P:carbohydrate catabolic process"/>
    <property type="evidence" value="ECO:0007669"/>
    <property type="project" value="TreeGrafter"/>
</dbReference>
<dbReference type="SMART" id="SM00641">
    <property type="entry name" value="Glyco_25"/>
    <property type="match status" value="2"/>
</dbReference>
<dbReference type="Proteomes" id="UP000051673">
    <property type="component" value="Unassembled WGS sequence"/>
</dbReference>
<gene>
    <name evidence="4" type="ORF">IV67_GL001565</name>
</gene>
<evidence type="ECO:0000313" key="5">
    <source>
        <dbReference type="Proteomes" id="UP000051673"/>
    </source>
</evidence>
<name>A0A0R2JTA2_9LACO</name>
<keyword evidence="3" id="KW-0326">Glycosidase</keyword>
<dbReference type="SUPFAM" id="SSF51445">
    <property type="entry name" value="(Trans)glycosidases"/>
    <property type="match status" value="1"/>
</dbReference>